<dbReference type="PANTHER" id="PTHR11644">
    <property type="entry name" value="CYTIDINE DEAMINASE"/>
    <property type="match status" value="1"/>
</dbReference>
<comment type="catalytic activity">
    <reaction evidence="9 13">
        <text>cytidine + H2O + H(+) = uridine + NH4(+)</text>
        <dbReference type="Rhea" id="RHEA:16069"/>
        <dbReference type="ChEBI" id="CHEBI:15377"/>
        <dbReference type="ChEBI" id="CHEBI:15378"/>
        <dbReference type="ChEBI" id="CHEBI:16704"/>
        <dbReference type="ChEBI" id="CHEBI:17562"/>
        <dbReference type="ChEBI" id="CHEBI:28938"/>
        <dbReference type="EC" id="3.5.4.5"/>
    </reaction>
</comment>
<dbReference type="PROSITE" id="PS00903">
    <property type="entry name" value="CYT_DCMP_DEAMINASES_1"/>
    <property type="match status" value="1"/>
</dbReference>
<dbReference type="GO" id="GO:0008270">
    <property type="term" value="F:zinc ion binding"/>
    <property type="evidence" value="ECO:0007669"/>
    <property type="project" value="UniProtKB-UniRule"/>
</dbReference>
<dbReference type="EC" id="3.5.4.5" evidence="4 13"/>
<evidence type="ECO:0000256" key="2">
    <source>
        <dbReference type="ARBA" id="ARBA00003949"/>
    </source>
</evidence>
<proteinExistence type="inferred from homology"/>
<dbReference type="OrthoDB" id="414540at2759"/>
<dbReference type="GO" id="GO:0042802">
    <property type="term" value="F:identical protein binding"/>
    <property type="evidence" value="ECO:0007669"/>
    <property type="project" value="UniProtKB-ARBA"/>
</dbReference>
<evidence type="ECO:0000256" key="7">
    <source>
        <dbReference type="ARBA" id="ARBA00022833"/>
    </source>
</evidence>
<dbReference type="FunFam" id="3.40.140.10:FF:000008">
    <property type="entry name" value="Cytidine deaminase"/>
    <property type="match status" value="1"/>
</dbReference>
<reference evidence="17" key="1">
    <citation type="submission" date="2012-12" db="EMBL/GenBank/DDBJ databases">
        <authorList>
            <person name="Hellsten U."/>
            <person name="Grimwood J."/>
            <person name="Chapman J.A."/>
            <person name="Shapiro H."/>
            <person name="Aerts A."/>
            <person name="Otillar R.P."/>
            <person name="Terry A.Y."/>
            <person name="Boore J.L."/>
            <person name="Simakov O."/>
            <person name="Marletaz F."/>
            <person name="Cho S.-J."/>
            <person name="Edsinger-Gonzales E."/>
            <person name="Havlak P."/>
            <person name="Kuo D.-H."/>
            <person name="Larsson T."/>
            <person name="Lv J."/>
            <person name="Arendt D."/>
            <person name="Savage R."/>
            <person name="Osoegawa K."/>
            <person name="de Jong P."/>
            <person name="Lindberg D.R."/>
            <person name="Seaver E.C."/>
            <person name="Weisblat D.A."/>
            <person name="Putnam N.H."/>
            <person name="Grigoriev I.V."/>
            <person name="Rokhsar D.S."/>
        </authorList>
    </citation>
    <scope>NUCLEOTIDE SEQUENCE</scope>
    <source>
        <strain evidence="17">I ESC-2004</strain>
    </source>
</reference>
<feature type="domain" description="CMP/dCMP-type deaminase" evidence="14">
    <location>
        <begin position="1"/>
        <end position="125"/>
    </location>
</feature>
<dbReference type="AlphaFoldDB" id="R7UY60"/>
<evidence type="ECO:0000313" key="15">
    <source>
        <dbReference type="EMBL" id="ELU11518.1"/>
    </source>
</evidence>
<dbReference type="CDD" id="cd01283">
    <property type="entry name" value="cytidine_deaminase"/>
    <property type="match status" value="1"/>
</dbReference>
<dbReference type="SUPFAM" id="SSF53927">
    <property type="entry name" value="Cytidine deaminase-like"/>
    <property type="match status" value="1"/>
</dbReference>
<dbReference type="GO" id="GO:0055086">
    <property type="term" value="P:nucleobase-containing small molecule metabolic process"/>
    <property type="evidence" value="ECO:0007669"/>
    <property type="project" value="UniProtKB-ARBA"/>
</dbReference>
<keyword evidence="17" id="KW-1185">Reference proteome</keyword>
<feature type="binding site" evidence="12">
    <location>
        <position position="86"/>
    </location>
    <ligand>
        <name>Zn(2+)</name>
        <dbReference type="ChEBI" id="CHEBI:29105"/>
        <note>catalytic</note>
    </ligand>
</feature>
<dbReference type="Gene3D" id="3.40.140.10">
    <property type="entry name" value="Cytidine Deaminase, domain 2"/>
    <property type="match status" value="1"/>
</dbReference>
<dbReference type="NCBIfam" id="NF004064">
    <property type="entry name" value="PRK05578.1"/>
    <property type="match status" value="1"/>
</dbReference>
<dbReference type="InterPro" id="IPR016192">
    <property type="entry name" value="APOBEC/CMP_deaminase_Zn-bd"/>
</dbReference>
<dbReference type="EMBL" id="KB296669">
    <property type="protein sequence ID" value="ELU11518.1"/>
    <property type="molecule type" value="Genomic_DNA"/>
</dbReference>
<protein>
    <recommendedName>
        <fullName evidence="4 13">Cytidine deaminase</fullName>
        <ecNumber evidence="4 13">3.5.4.5</ecNumber>
    </recommendedName>
    <alternativeName>
        <fullName evidence="8 13">Cytidine aminohydrolase</fullName>
    </alternativeName>
</protein>
<dbReference type="NCBIfam" id="TIGR01354">
    <property type="entry name" value="cyt_deam_tetra"/>
    <property type="match status" value="1"/>
</dbReference>
<feature type="binding site" evidence="12">
    <location>
        <position position="49"/>
    </location>
    <ligand>
        <name>Zn(2+)</name>
        <dbReference type="ChEBI" id="CHEBI:29105"/>
        <note>catalytic</note>
    </ligand>
</feature>
<comment type="cofactor">
    <cofactor evidence="1 12 13">
        <name>Zn(2+)</name>
        <dbReference type="ChEBI" id="CHEBI:29105"/>
    </cofactor>
</comment>
<dbReference type="PROSITE" id="PS51747">
    <property type="entry name" value="CYT_DCMP_DEAMINASES_2"/>
    <property type="match status" value="1"/>
</dbReference>
<evidence type="ECO:0000256" key="8">
    <source>
        <dbReference type="ARBA" id="ARBA00032005"/>
    </source>
</evidence>
<comment type="function">
    <text evidence="2 13">This enzyme scavenges exogenous and endogenous cytidine and 2'-deoxycytidine for UMP synthesis.</text>
</comment>
<dbReference type="InterPro" id="IPR002125">
    <property type="entry name" value="CMP_dCMP_dom"/>
</dbReference>
<evidence type="ECO:0000256" key="10">
    <source>
        <dbReference type="PIRSR" id="PIRSR606262-1"/>
    </source>
</evidence>
<dbReference type="Proteomes" id="UP000014760">
    <property type="component" value="Unassembled WGS sequence"/>
</dbReference>
<organism evidence="15">
    <name type="scientific">Capitella teleta</name>
    <name type="common">Polychaete worm</name>
    <dbReference type="NCBI Taxonomy" id="283909"/>
    <lineage>
        <taxon>Eukaryota</taxon>
        <taxon>Metazoa</taxon>
        <taxon>Spiralia</taxon>
        <taxon>Lophotrochozoa</taxon>
        <taxon>Annelida</taxon>
        <taxon>Polychaeta</taxon>
        <taxon>Sedentaria</taxon>
        <taxon>Scolecida</taxon>
        <taxon>Capitellidae</taxon>
        <taxon>Capitella</taxon>
    </lineage>
</organism>
<evidence type="ECO:0000259" key="14">
    <source>
        <dbReference type="PROSITE" id="PS51747"/>
    </source>
</evidence>
<evidence type="ECO:0000313" key="17">
    <source>
        <dbReference type="Proteomes" id="UP000014760"/>
    </source>
</evidence>
<comment type="similarity">
    <text evidence="3 13">Belongs to the cytidine and deoxycytidylate deaminase family.</text>
</comment>
<keyword evidence="7 12" id="KW-0862">Zinc</keyword>
<dbReference type="GO" id="GO:0005829">
    <property type="term" value="C:cytosol"/>
    <property type="evidence" value="ECO:0007669"/>
    <property type="project" value="TreeGrafter"/>
</dbReference>
<dbReference type="GO" id="GO:0004126">
    <property type="term" value="F:cytidine deaminase activity"/>
    <property type="evidence" value="ECO:0007669"/>
    <property type="project" value="UniProtKB-UniRule"/>
</dbReference>
<sequence>LIDSAANARDNAYCPYSKFRVGAAVLCDNGSILSAGCNVENVSYGATVCAERVALFNAVSSGRTKFRAIAICCDILGKFKGPCGMCRQALIEFGSDWEIYLVKPESKEWKKVDLDYLLPMAFTPKDLEAERVQT</sequence>
<evidence type="ECO:0000256" key="13">
    <source>
        <dbReference type="RuleBase" id="RU364006"/>
    </source>
</evidence>
<feature type="binding site" evidence="11">
    <location>
        <begin position="38"/>
        <end position="44"/>
    </location>
    <ligand>
        <name>substrate</name>
    </ligand>
</feature>
<dbReference type="Pfam" id="PF00383">
    <property type="entry name" value="dCMP_cyt_deam_1"/>
    <property type="match status" value="1"/>
</dbReference>
<feature type="non-terminal residue" evidence="15">
    <location>
        <position position="1"/>
    </location>
</feature>
<dbReference type="GO" id="GO:0072527">
    <property type="term" value="P:pyrimidine-containing compound metabolic process"/>
    <property type="evidence" value="ECO:0007669"/>
    <property type="project" value="UniProtKB-ARBA"/>
</dbReference>
<gene>
    <name evidence="15" type="ORF">CAPTEDRAFT_109312</name>
</gene>
<evidence type="ECO:0000256" key="12">
    <source>
        <dbReference type="PIRSR" id="PIRSR606262-3"/>
    </source>
</evidence>
<dbReference type="PANTHER" id="PTHR11644:SF2">
    <property type="entry name" value="CYTIDINE DEAMINASE"/>
    <property type="match status" value="1"/>
</dbReference>
<reference evidence="15 17" key="2">
    <citation type="journal article" date="2013" name="Nature">
        <title>Insights into bilaterian evolution from three spiralian genomes.</title>
        <authorList>
            <person name="Simakov O."/>
            <person name="Marletaz F."/>
            <person name="Cho S.J."/>
            <person name="Edsinger-Gonzales E."/>
            <person name="Havlak P."/>
            <person name="Hellsten U."/>
            <person name="Kuo D.H."/>
            <person name="Larsson T."/>
            <person name="Lv J."/>
            <person name="Arendt D."/>
            <person name="Savage R."/>
            <person name="Osoegawa K."/>
            <person name="de Jong P."/>
            <person name="Grimwood J."/>
            <person name="Chapman J.A."/>
            <person name="Shapiro H."/>
            <person name="Aerts A."/>
            <person name="Otillar R.P."/>
            <person name="Terry A.Y."/>
            <person name="Boore J.L."/>
            <person name="Grigoriev I.V."/>
            <person name="Lindberg D.R."/>
            <person name="Seaver E.C."/>
            <person name="Weisblat D.A."/>
            <person name="Putnam N.H."/>
            <person name="Rokhsar D.S."/>
        </authorList>
    </citation>
    <scope>NUCLEOTIDE SEQUENCE</scope>
    <source>
        <strain evidence="15 17">I ESC-2004</strain>
    </source>
</reference>
<dbReference type="STRING" id="283909.R7UY60"/>
<name>R7UY60_CAPTE</name>
<evidence type="ECO:0000256" key="6">
    <source>
        <dbReference type="ARBA" id="ARBA00022801"/>
    </source>
</evidence>
<evidence type="ECO:0000256" key="11">
    <source>
        <dbReference type="PIRSR" id="PIRSR606262-2"/>
    </source>
</evidence>
<dbReference type="EnsemblMetazoa" id="CapteT109312">
    <property type="protein sequence ID" value="CapteP109312"/>
    <property type="gene ID" value="CapteG109312"/>
</dbReference>
<keyword evidence="6 13" id="KW-0378">Hydrolase</keyword>
<evidence type="ECO:0000256" key="3">
    <source>
        <dbReference type="ARBA" id="ARBA00006576"/>
    </source>
</evidence>
<evidence type="ECO:0000256" key="5">
    <source>
        <dbReference type="ARBA" id="ARBA00022723"/>
    </source>
</evidence>
<evidence type="ECO:0000256" key="4">
    <source>
        <dbReference type="ARBA" id="ARBA00012783"/>
    </source>
</evidence>
<comment type="catalytic activity">
    <reaction evidence="13">
        <text>2'-deoxycytidine + H2O + H(+) = 2'-deoxyuridine + NH4(+)</text>
        <dbReference type="Rhea" id="RHEA:13433"/>
        <dbReference type="ChEBI" id="CHEBI:15377"/>
        <dbReference type="ChEBI" id="CHEBI:15378"/>
        <dbReference type="ChEBI" id="CHEBI:15698"/>
        <dbReference type="ChEBI" id="CHEBI:16450"/>
        <dbReference type="ChEBI" id="CHEBI:28938"/>
        <dbReference type="EC" id="3.5.4.5"/>
    </reaction>
</comment>
<evidence type="ECO:0000256" key="1">
    <source>
        <dbReference type="ARBA" id="ARBA00001947"/>
    </source>
</evidence>
<keyword evidence="5 12" id="KW-0479">Metal-binding</keyword>
<dbReference type="InterPro" id="IPR050202">
    <property type="entry name" value="Cyt/Deoxycyt_deaminase"/>
</dbReference>
<reference evidence="16" key="3">
    <citation type="submission" date="2015-06" db="UniProtKB">
        <authorList>
            <consortium name="EnsemblMetazoa"/>
        </authorList>
    </citation>
    <scope>IDENTIFICATION</scope>
</reference>
<dbReference type="HOGENOM" id="CLU_097262_1_2_1"/>
<feature type="binding site" evidence="12">
    <location>
        <position position="83"/>
    </location>
    <ligand>
        <name>Zn(2+)</name>
        <dbReference type="ChEBI" id="CHEBI:29105"/>
        <note>catalytic</note>
    </ligand>
</feature>
<evidence type="ECO:0000313" key="16">
    <source>
        <dbReference type="EnsemblMetazoa" id="CapteP109312"/>
    </source>
</evidence>
<dbReference type="InterPro" id="IPR016193">
    <property type="entry name" value="Cytidine_deaminase-like"/>
</dbReference>
<evidence type="ECO:0000256" key="9">
    <source>
        <dbReference type="ARBA" id="ARBA00049558"/>
    </source>
</evidence>
<feature type="active site" description="Proton donor" evidence="10">
    <location>
        <position position="51"/>
    </location>
</feature>
<dbReference type="OMA" id="QQVFTGC"/>
<accession>R7UY60</accession>
<dbReference type="EMBL" id="AMQN01020077">
    <property type="status" value="NOT_ANNOTATED_CDS"/>
    <property type="molecule type" value="Genomic_DNA"/>
</dbReference>
<dbReference type="InterPro" id="IPR006262">
    <property type="entry name" value="Cyt_deam_tetra"/>
</dbReference>